<dbReference type="EMBL" id="CAADRP010001619">
    <property type="protein sequence ID" value="VFU45390.1"/>
    <property type="molecule type" value="Genomic_DNA"/>
</dbReference>
<sequence length="142" mass="15907">MEILTIVQQVTSSDSNPRCSYLLRNQHEITRKHPRSSSHSHEAAKIQLRKISPNSTITSLSINEAAYLCALNLLSHLALYVFEGVCLCVSTLWDLQEMRFANVFDGQAGHGLSCFTSDRFVCTVAASTRLVHCKYNISNHHT</sequence>
<reference evidence="1" key="1">
    <citation type="submission" date="2019-03" db="EMBL/GenBank/DDBJ databases">
        <authorList>
            <person name="Mank J."/>
            <person name="Almeida P."/>
        </authorList>
    </citation>
    <scope>NUCLEOTIDE SEQUENCE</scope>
    <source>
        <strain evidence="1">78183</strain>
    </source>
</reference>
<protein>
    <submittedName>
        <fullName evidence="1">Uncharacterized protein</fullName>
    </submittedName>
</protein>
<gene>
    <name evidence="1" type="ORF">SVIM_LOCUS283733</name>
</gene>
<proteinExistence type="predicted"/>
<name>A0A6N2LVC3_SALVM</name>
<organism evidence="1">
    <name type="scientific">Salix viminalis</name>
    <name type="common">Common osier</name>
    <name type="synonym">Basket willow</name>
    <dbReference type="NCBI Taxonomy" id="40686"/>
    <lineage>
        <taxon>Eukaryota</taxon>
        <taxon>Viridiplantae</taxon>
        <taxon>Streptophyta</taxon>
        <taxon>Embryophyta</taxon>
        <taxon>Tracheophyta</taxon>
        <taxon>Spermatophyta</taxon>
        <taxon>Magnoliopsida</taxon>
        <taxon>eudicotyledons</taxon>
        <taxon>Gunneridae</taxon>
        <taxon>Pentapetalae</taxon>
        <taxon>rosids</taxon>
        <taxon>fabids</taxon>
        <taxon>Malpighiales</taxon>
        <taxon>Salicaceae</taxon>
        <taxon>Saliceae</taxon>
        <taxon>Salix</taxon>
    </lineage>
</organism>
<accession>A0A6N2LVC3</accession>
<evidence type="ECO:0000313" key="1">
    <source>
        <dbReference type="EMBL" id="VFU45390.1"/>
    </source>
</evidence>
<dbReference type="AlphaFoldDB" id="A0A6N2LVC3"/>